<dbReference type="RefSeq" id="XP_030847126.1">
    <property type="nucleotide sequence ID" value="XM_030991266.1"/>
</dbReference>
<feature type="compositionally biased region" description="Low complexity" evidence="1">
    <location>
        <begin position="218"/>
        <end position="231"/>
    </location>
</feature>
<reference evidence="2" key="2">
    <citation type="submission" date="2021-01" db="UniProtKB">
        <authorList>
            <consortium name="EnsemblMetazoa"/>
        </authorList>
    </citation>
    <scope>IDENTIFICATION</scope>
</reference>
<dbReference type="AlphaFoldDB" id="A0A7M7P7E2"/>
<name>A0A7M7P7E2_STRPU</name>
<dbReference type="GeneID" id="100889044"/>
<accession>A0A7M7P7E2</accession>
<dbReference type="KEGG" id="spu:100889044"/>
<feature type="region of interest" description="Disordered" evidence="1">
    <location>
        <begin position="199"/>
        <end position="231"/>
    </location>
</feature>
<dbReference type="InParanoid" id="A0A7M7P7E2"/>
<evidence type="ECO:0000256" key="1">
    <source>
        <dbReference type="SAM" id="MobiDB-lite"/>
    </source>
</evidence>
<dbReference type="OMA" id="QINVSIC"/>
<organism evidence="2 3">
    <name type="scientific">Strongylocentrotus purpuratus</name>
    <name type="common">Purple sea urchin</name>
    <dbReference type="NCBI Taxonomy" id="7668"/>
    <lineage>
        <taxon>Eukaryota</taxon>
        <taxon>Metazoa</taxon>
        <taxon>Echinodermata</taxon>
        <taxon>Eleutherozoa</taxon>
        <taxon>Echinozoa</taxon>
        <taxon>Echinoidea</taxon>
        <taxon>Euechinoidea</taxon>
        <taxon>Echinacea</taxon>
        <taxon>Camarodonta</taxon>
        <taxon>Echinidea</taxon>
        <taxon>Strongylocentrotidae</taxon>
        <taxon>Strongylocentrotus</taxon>
    </lineage>
</organism>
<sequence length="430" mass="48600">MAGLGSNRHQVSVTLCTSSYEYNIQGLLDHLRDLQRQLPHLIKNVTYHQLPYNNIDNYKFAKGIHVDVMILCHSIANRRFALTDVADACYNKFLPNCKKLLGKEKIAVIAHDFDNLNDQDLQDRIANFRLQQPKTFDSAGLVLICGKLVEGKEFPEPSKAQLLAFLTRASEQPEEMKTGGVSSFLKKFESCSSGQAIAITSPHNPAQYPGPQTGQYAGHQPGQQSHSQPPLRLPTQHLAQHHQQLPAQQSPSLPIYVSVCTSSYEQNIEGLIFWLRKLKTDHPRLIADIRLRSLPYNDIDSFKFPSSDPVDVMVLCHSVRNRGFSITDVVNSIYDKYLKHCSKEIGKKKLAVIVHDISEWNPGVVRGRMDTFQKTQPSTFRLVDTVIIGGSLEKPDKFEISEVDMSRLFYFFESASLVPRKKMSIFGKVF</sequence>
<proteinExistence type="predicted"/>
<protein>
    <submittedName>
        <fullName evidence="2">Uncharacterized protein</fullName>
    </submittedName>
</protein>
<dbReference type="OrthoDB" id="10156144at2759"/>
<evidence type="ECO:0000313" key="2">
    <source>
        <dbReference type="EnsemblMetazoa" id="XP_030847126"/>
    </source>
</evidence>
<keyword evidence="3" id="KW-1185">Reference proteome</keyword>
<evidence type="ECO:0000313" key="3">
    <source>
        <dbReference type="Proteomes" id="UP000007110"/>
    </source>
</evidence>
<dbReference type="EnsemblMetazoa" id="XM_030991266">
    <property type="protein sequence ID" value="XP_030847126"/>
    <property type="gene ID" value="LOC100889044"/>
</dbReference>
<reference evidence="3" key="1">
    <citation type="submission" date="2015-02" db="EMBL/GenBank/DDBJ databases">
        <title>Genome sequencing for Strongylocentrotus purpuratus.</title>
        <authorList>
            <person name="Murali S."/>
            <person name="Liu Y."/>
            <person name="Vee V."/>
            <person name="English A."/>
            <person name="Wang M."/>
            <person name="Skinner E."/>
            <person name="Han Y."/>
            <person name="Muzny D.M."/>
            <person name="Worley K.C."/>
            <person name="Gibbs R.A."/>
        </authorList>
    </citation>
    <scope>NUCLEOTIDE SEQUENCE</scope>
</reference>
<dbReference type="Proteomes" id="UP000007110">
    <property type="component" value="Unassembled WGS sequence"/>
</dbReference>